<evidence type="ECO:0000313" key="1">
    <source>
        <dbReference type="EMBL" id="CAK5019026.1"/>
    </source>
</evidence>
<name>A0ACB0XVF2_MELEN</name>
<dbReference type="EMBL" id="CAVMJV010000003">
    <property type="protein sequence ID" value="CAK5019026.1"/>
    <property type="molecule type" value="Genomic_DNA"/>
</dbReference>
<comment type="caution">
    <text evidence="1">The sequence shown here is derived from an EMBL/GenBank/DDBJ whole genome shotgun (WGS) entry which is preliminary data.</text>
</comment>
<reference evidence="1" key="1">
    <citation type="submission" date="2023-11" db="EMBL/GenBank/DDBJ databases">
        <authorList>
            <person name="Poullet M."/>
        </authorList>
    </citation>
    <scope>NUCLEOTIDE SEQUENCE</scope>
    <source>
        <strain evidence="1">E1834</strain>
    </source>
</reference>
<gene>
    <name evidence="1" type="ORF">MENTE1834_LOCUS4020</name>
</gene>
<dbReference type="Proteomes" id="UP001497535">
    <property type="component" value="Unassembled WGS sequence"/>
</dbReference>
<keyword evidence="2" id="KW-1185">Reference proteome</keyword>
<evidence type="ECO:0000313" key="2">
    <source>
        <dbReference type="Proteomes" id="UP001497535"/>
    </source>
</evidence>
<sequence>MDPNEIFTKLERIGRGSFGEVFKGIDNRTAEVVAIKIIDLEEADDEIEDIQQEIKVLSQCDSSYVTRYYGSYLTGSKLWIIMEYLGGGSALDLTKSQRLEEKHIAIILREILKGLDYLHSENKIHRDIKGLKNLLKVILLKLAANVLLSSQGDVKVADFGVASQLTETVRKRMTFVGTPFWMAPEVIKQSNYDYKADIWSLGITALELANREPPHSDLHPMSVLFLIPKNPPPQLHGNQWSKSFKEFVELCLNKDPENRPPVKELLRHKFIQNARKNEILRDVIERSLEYRARNISQQNADSDQDSDADSNSGGTQWDYPTLRSPTEDGMRGLGDVDGDKWERVSKAVNETADNVATIKVASSNVRTQHLQNNTSVINIDTLRMPSTTSQQNIQKQFVENHHQTNQHSEVHNNQNTVKSPAGNSTSTVVIREGKRNVIPVVTTPNVNKSSNNEVSSFTFSVPVTTSPMANASSPPPITPRLVTPRGSLTRAFLPALEKLSRTRHGAADLETIAIALRRAEDASPGLCDHLCTELLTTLVHPQCTNIELRKAIDRLTI</sequence>
<organism evidence="1 2">
    <name type="scientific">Meloidogyne enterolobii</name>
    <name type="common">Root-knot nematode worm</name>
    <name type="synonym">Meloidogyne mayaguensis</name>
    <dbReference type="NCBI Taxonomy" id="390850"/>
    <lineage>
        <taxon>Eukaryota</taxon>
        <taxon>Metazoa</taxon>
        <taxon>Ecdysozoa</taxon>
        <taxon>Nematoda</taxon>
        <taxon>Chromadorea</taxon>
        <taxon>Rhabditida</taxon>
        <taxon>Tylenchina</taxon>
        <taxon>Tylenchomorpha</taxon>
        <taxon>Tylenchoidea</taxon>
        <taxon>Meloidogynidae</taxon>
        <taxon>Meloidogyninae</taxon>
        <taxon>Meloidogyne</taxon>
    </lineage>
</organism>
<proteinExistence type="predicted"/>
<protein>
    <submittedName>
        <fullName evidence="1">Uncharacterized protein</fullName>
    </submittedName>
</protein>
<accession>A0ACB0XVF2</accession>